<dbReference type="Pfam" id="PF03370">
    <property type="entry name" value="CBM_21"/>
    <property type="match status" value="1"/>
</dbReference>
<dbReference type="EMBL" id="AQGS01000057">
    <property type="protein sequence ID" value="EPS44160.1"/>
    <property type="molecule type" value="Genomic_DNA"/>
</dbReference>
<dbReference type="STRING" id="1284197.S8AMJ6"/>
<dbReference type="AlphaFoldDB" id="S8AMJ6"/>
<dbReference type="PROSITE" id="PS51159">
    <property type="entry name" value="CBM21"/>
    <property type="match status" value="1"/>
</dbReference>
<evidence type="ECO:0000313" key="4">
    <source>
        <dbReference type="Proteomes" id="UP000015100"/>
    </source>
</evidence>
<dbReference type="InterPro" id="IPR005036">
    <property type="entry name" value="CBM21_dom"/>
</dbReference>
<proteinExistence type="predicted"/>
<dbReference type="eggNOG" id="KOG3986">
    <property type="taxonomic scope" value="Eukaryota"/>
</dbReference>
<evidence type="ECO:0000313" key="3">
    <source>
        <dbReference type="EMBL" id="EPS44160.1"/>
    </source>
</evidence>
<reference evidence="4" key="2">
    <citation type="submission" date="2013-04" db="EMBL/GenBank/DDBJ databases">
        <title>Genomic mechanisms accounting for the adaptation to parasitism in nematode-trapping fungi.</title>
        <authorList>
            <person name="Ahren D.G."/>
        </authorList>
    </citation>
    <scope>NUCLEOTIDE SEQUENCE [LARGE SCALE GENOMIC DNA]</scope>
    <source>
        <strain evidence="4">CBS 200.50</strain>
    </source>
</reference>
<feature type="compositionally biased region" description="Acidic residues" evidence="1">
    <location>
        <begin position="56"/>
        <end position="67"/>
    </location>
</feature>
<protein>
    <recommendedName>
        <fullName evidence="2">CBM21 domain-containing protein</fullName>
    </recommendedName>
</protein>
<dbReference type="PANTHER" id="PTHR12307">
    <property type="entry name" value="PROTEIN PHOSPHATASE 1 REGULATORY SUBUNIT"/>
    <property type="match status" value="1"/>
</dbReference>
<feature type="domain" description="CBM21" evidence="2">
    <location>
        <begin position="255"/>
        <end position="368"/>
    </location>
</feature>
<dbReference type="Gene3D" id="2.60.40.2440">
    <property type="entry name" value="Carbohydrate binding type-21 domain"/>
    <property type="match status" value="1"/>
</dbReference>
<gene>
    <name evidence="3" type="ORF">H072_1879</name>
</gene>
<dbReference type="GO" id="GO:0005979">
    <property type="term" value="P:regulation of glycogen biosynthetic process"/>
    <property type="evidence" value="ECO:0007669"/>
    <property type="project" value="TreeGrafter"/>
</dbReference>
<dbReference type="HOGENOM" id="CLU_577485_0_0_1"/>
<dbReference type="PANTHER" id="PTHR12307:SF36">
    <property type="entry name" value="GLYCOGEN-BINDING SUBUNIT 76A"/>
    <property type="match status" value="1"/>
</dbReference>
<evidence type="ECO:0000256" key="1">
    <source>
        <dbReference type="SAM" id="MobiDB-lite"/>
    </source>
</evidence>
<dbReference type="OrthoDB" id="1881at2759"/>
<comment type="caution">
    <text evidence="3">The sequence shown here is derived from an EMBL/GenBank/DDBJ whole genome shotgun (WGS) entry which is preliminary data.</text>
</comment>
<dbReference type="GO" id="GO:0008157">
    <property type="term" value="F:protein phosphatase 1 binding"/>
    <property type="evidence" value="ECO:0007669"/>
    <property type="project" value="TreeGrafter"/>
</dbReference>
<dbReference type="InterPro" id="IPR038175">
    <property type="entry name" value="CBM21_dom_sf"/>
</dbReference>
<feature type="region of interest" description="Disordered" evidence="1">
    <location>
        <begin position="49"/>
        <end position="82"/>
    </location>
</feature>
<dbReference type="InterPro" id="IPR050782">
    <property type="entry name" value="PP1_regulatory_subunit_3"/>
</dbReference>
<dbReference type="Proteomes" id="UP000015100">
    <property type="component" value="Unassembled WGS sequence"/>
</dbReference>
<dbReference type="GO" id="GO:2001069">
    <property type="term" value="F:glycogen binding"/>
    <property type="evidence" value="ECO:0007669"/>
    <property type="project" value="TreeGrafter"/>
</dbReference>
<reference evidence="3 4" key="1">
    <citation type="journal article" date="2013" name="PLoS Genet.">
        <title>Genomic mechanisms accounting for the adaptation to parasitism in nematode-trapping fungi.</title>
        <authorList>
            <person name="Meerupati T."/>
            <person name="Andersson K.M."/>
            <person name="Friman E."/>
            <person name="Kumar D."/>
            <person name="Tunlid A."/>
            <person name="Ahren D."/>
        </authorList>
    </citation>
    <scope>NUCLEOTIDE SEQUENCE [LARGE SCALE GENOMIC DNA]</scope>
    <source>
        <strain evidence="3 4">CBS 200.50</strain>
    </source>
</reference>
<sequence length="473" mass="53664">MDTIVRRNVLSISREPTICPLCSLDISAPDEANTTDTLSTNLQEGVTKKPKFQVAYDDDEEEEEEEENHVATTDGDVQTKHNSVPEENLDTIYHIKLATHIAGHLKSLAFVSLRYFDDDSHSTQSEGGALGEEVSNQERSGDHYFELDSSLSFEDILPDKRVLIDENEWRDKNTLFKPSLKGPSTDGIFPGPRPYAKAVHFDGDLEQVRYFRPWDKPNVPPINAGSPEFEFESDKEYPLSSLDTPRSLEITSVNIPERDYSQVCIGEIKLSEKKDALEGSIVVELHLAPRTVAVRFTLDDWKTTSEVLAHYSRKVTRSDGFEYDEWSFRIKLSDITRLDSRALEFCIRYTVGNWEAWDNNSDKDYRVNFKENYLEQAGSDSPRPDSPVAAPRPRQLPTPDPFGFNERAGLNTSVRTEGHRRTRTPFGYQSGKDLNVEEPSQQGGRTEQNDDDSSDDGTERQAPARQNFPGLRF</sequence>
<name>S8AMJ6_DACHA</name>
<feature type="region of interest" description="Disordered" evidence="1">
    <location>
        <begin position="375"/>
        <end position="473"/>
    </location>
</feature>
<accession>S8AMJ6</accession>
<organism evidence="3 4">
    <name type="scientific">Dactylellina haptotyla (strain CBS 200.50)</name>
    <name type="common">Nematode-trapping fungus</name>
    <name type="synonym">Monacrosporium haptotylum</name>
    <dbReference type="NCBI Taxonomy" id="1284197"/>
    <lineage>
        <taxon>Eukaryota</taxon>
        <taxon>Fungi</taxon>
        <taxon>Dikarya</taxon>
        <taxon>Ascomycota</taxon>
        <taxon>Pezizomycotina</taxon>
        <taxon>Orbiliomycetes</taxon>
        <taxon>Orbiliales</taxon>
        <taxon>Orbiliaceae</taxon>
        <taxon>Dactylellina</taxon>
    </lineage>
</organism>
<evidence type="ECO:0000259" key="2">
    <source>
        <dbReference type="PROSITE" id="PS51159"/>
    </source>
</evidence>
<dbReference type="GO" id="GO:0000164">
    <property type="term" value="C:protein phosphatase type 1 complex"/>
    <property type="evidence" value="ECO:0007669"/>
    <property type="project" value="TreeGrafter"/>
</dbReference>
<keyword evidence="4" id="KW-1185">Reference proteome</keyword>